<dbReference type="Pfam" id="PF12697">
    <property type="entry name" value="Abhydrolase_6"/>
    <property type="match status" value="1"/>
</dbReference>
<dbReference type="InterPro" id="IPR000073">
    <property type="entry name" value="AB_hydrolase_1"/>
</dbReference>
<evidence type="ECO:0000313" key="3">
    <source>
        <dbReference type="Proteomes" id="UP001252243"/>
    </source>
</evidence>
<reference evidence="2 3" key="1">
    <citation type="submission" date="2023-07" db="EMBL/GenBank/DDBJ databases">
        <title>Sorghum-associated microbial communities from plants grown in Nebraska, USA.</title>
        <authorList>
            <person name="Schachtman D."/>
        </authorList>
    </citation>
    <scope>NUCLEOTIDE SEQUENCE [LARGE SCALE GENOMIC DNA]</scope>
    <source>
        <strain evidence="2 3">BE167</strain>
    </source>
</reference>
<dbReference type="Gene3D" id="3.40.50.1820">
    <property type="entry name" value="alpha/beta hydrolase"/>
    <property type="match status" value="1"/>
</dbReference>
<proteinExistence type="predicted"/>
<dbReference type="InterPro" id="IPR050266">
    <property type="entry name" value="AB_hydrolase_sf"/>
</dbReference>
<protein>
    <submittedName>
        <fullName evidence="2">Pimeloyl-ACP methyl ester carboxylesterase</fullName>
    </submittedName>
</protein>
<evidence type="ECO:0000313" key="2">
    <source>
        <dbReference type="EMBL" id="MDR7083646.1"/>
    </source>
</evidence>
<dbReference type="EMBL" id="JAVDVQ010000012">
    <property type="protein sequence ID" value="MDR7083646.1"/>
    <property type="molecule type" value="Genomic_DNA"/>
</dbReference>
<organism evidence="2 3">
    <name type="scientific">Arthrobacter ginsengisoli</name>
    <dbReference type="NCBI Taxonomy" id="1356565"/>
    <lineage>
        <taxon>Bacteria</taxon>
        <taxon>Bacillati</taxon>
        <taxon>Actinomycetota</taxon>
        <taxon>Actinomycetes</taxon>
        <taxon>Micrococcales</taxon>
        <taxon>Micrococcaceae</taxon>
        <taxon>Arthrobacter</taxon>
    </lineage>
</organism>
<dbReference type="PANTHER" id="PTHR43798">
    <property type="entry name" value="MONOACYLGLYCEROL LIPASE"/>
    <property type="match status" value="1"/>
</dbReference>
<gene>
    <name evidence="2" type="ORF">J2X01_002941</name>
</gene>
<name>A0ABU1UEN7_9MICC</name>
<comment type="caution">
    <text evidence="2">The sequence shown here is derived from an EMBL/GenBank/DDBJ whole genome shotgun (WGS) entry which is preliminary data.</text>
</comment>
<dbReference type="InterPro" id="IPR029058">
    <property type="entry name" value="AB_hydrolase_fold"/>
</dbReference>
<evidence type="ECO:0000259" key="1">
    <source>
        <dbReference type="Pfam" id="PF12697"/>
    </source>
</evidence>
<dbReference type="Proteomes" id="UP001252243">
    <property type="component" value="Unassembled WGS sequence"/>
</dbReference>
<accession>A0ABU1UEN7</accession>
<keyword evidence="3" id="KW-1185">Reference proteome</keyword>
<feature type="domain" description="AB hydrolase-1" evidence="1">
    <location>
        <begin position="22"/>
        <end position="253"/>
    </location>
</feature>
<dbReference type="RefSeq" id="WP_310058728.1">
    <property type="nucleotide sequence ID" value="NZ_JAVDVQ010000012.1"/>
</dbReference>
<dbReference type="SUPFAM" id="SSF53474">
    <property type="entry name" value="alpha/beta-Hydrolases"/>
    <property type="match status" value="1"/>
</dbReference>
<sequence length="265" mass="28295">METVEVDGLRIAYQRVGQGPALVLFHGVGEDSRIWGPQLEGLSDEFTVFAWDAPGCGQSDDSAPELSAGELGALTAGFLRAAVPAKPHLLGLSWGSMVALELYRGYPGVPASLVLVSAYAGWAGSLPPEEVERRFAQVLAEIEQPPEVFVTEWLPTLFTDKSDPAVVAEVSRIMADVRPAGMRALLSASGRADYRPVLPTISIPTLLVYGTDDQRSPLSVAHELHRQIPGSRLAVIPDVGHLAPMEAPDAFNAQVRNFLHGIAAA</sequence>
<dbReference type="PRINTS" id="PR00111">
    <property type="entry name" value="ABHYDROLASE"/>
</dbReference>